<dbReference type="Gene3D" id="2.60.40.60">
    <property type="entry name" value="Cadherins"/>
    <property type="match status" value="6"/>
</dbReference>
<dbReference type="PANTHER" id="PTHR24028">
    <property type="entry name" value="CADHERIN-87A"/>
    <property type="match status" value="1"/>
</dbReference>
<dbReference type="KEGG" id="oaa:100075989"/>
<dbReference type="Proteomes" id="UP000002279">
    <property type="component" value="Chromosome X2"/>
</dbReference>
<dbReference type="CDD" id="cd11304">
    <property type="entry name" value="Cadherin_repeat"/>
    <property type="match status" value="5"/>
</dbReference>
<dbReference type="OrthoDB" id="6252479at2759"/>
<feature type="domain" description="Cadherin" evidence="13">
    <location>
        <begin position="99"/>
        <end position="205"/>
    </location>
</feature>
<evidence type="ECO:0000256" key="1">
    <source>
        <dbReference type="ARBA" id="ARBA00004251"/>
    </source>
</evidence>
<dbReference type="InterPro" id="IPR002126">
    <property type="entry name" value="Cadherin-like_dom"/>
</dbReference>
<dbReference type="FunFam" id="2.60.40.60:FF:000001">
    <property type="entry name" value="Protocadherin alpha 2"/>
    <property type="match status" value="1"/>
</dbReference>
<comment type="subcellular location">
    <subcellularLocation>
        <location evidence="1">Cell membrane</location>
        <topology evidence="1">Single-pass type I membrane protein</topology>
    </subcellularLocation>
</comment>
<dbReference type="GeneTree" id="ENSGT00940000161193"/>
<dbReference type="InParanoid" id="A0A6I8PB79"/>
<evidence type="ECO:0000256" key="5">
    <source>
        <dbReference type="ARBA" id="ARBA00022737"/>
    </source>
</evidence>
<dbReference type="GO" id="GO:0005886">
    <property type="term" value="C:plasma membrane"/>
    <property type="evidence" value="ECO:0000318"/>
    <property type="project" value="GO_Central"/>
</dbReference>
<dbReference type="Pfam" id="PF16492">
    <property type="entry name" value="Cadherin_C_2"/>
    <property type="match status" value="1"/>
</dbReference>
<dbReference type="GO" id="GO:0005509">
    <property type="term" value="F:calcium ion binding"/>
    <property type="evidence" value="ECO:0007669"/>
    <property type="project" value="UniProtKB-UniRule"/>
</dbReference>
<keyword evidence="4" id="KW-0732">Signal</keyword>
<keyword evidence="15" id="KW-1185">Reference proteome</keyword>
<evidence type="ECO:0000256" key="8">
    <source>
        <dbReference type="ARBA" id="ARBA00022989"/>
    </source>
</evidence>
<dbReference type="PROSITE" id="PS00232">
    <property type="entry name" value="CADHERIN_1"/>
    <property type="match status" value="4"/>
</dbReference>
<reference evidence="14 15" key="1">
    <citation type="journal article" date="2008" name="Nature">
        <title>Genome analysis of the platypus reveals unique signatures of evolution.</title>
        <authorList>
            <person name="Warren W.C."/>
            <person name="Hillier L.W."/>
            <person name="Marshall Graves J.A."/>
            <person name="Birney E."/>
            <person name="Ponting C.P."/>
            <person name="Grutzner F."/>
            <person name="Belov K."/>
            <person name="Miller W."/>
            <person name="Clarke L."/>
            <person name="Chinwalla A.T."/>
            <person name="Yang S.P."/>
            <person name="Heger A."/>
            <person name="Locke D.P."/>
            <person name="Miethke P."/>
            <person name="Waters P.D."/>
            <person name="Veyrunes F."/>
            <person name="Fulton L."/>
            <person name="Fulton B."/>
            <person name="Graves T."/>
            <person name="Wallis J."/>
            <person name="Puente X.S."/>
            <person name="Lopez-Otin C."/>
            <person name="Ordonez G.R."/>
            <person name="Eichler E.E."/>
            <person name="Chen L."/>
            <person name="Cheng Z."/>
            <person name="Deakin J.E."/>
            <person name="Alsop A."/>
            <person name="Thompson K."/>
            <person name="Kirby P."/>
            <person name="Papenfuss A.T."/>
            <person name="Wakefield M.J."/>
            <person name="Olender T."/>
            <person name="Lancet D."/>
            <person name="Huttley G.A."/>
            <person name="Smit A.F."/>
            <person name="Pask A."/>
            <person name="Temple-Smith P."/>
            <person name="Batzer M.A."/>
            <person name="Walker J.A."/>
            <person name="Konkel M.K."/>
            <person name="Harris R.S."/>
            <person name="Whittington C.M."/>
            <person name="Wong E.S."/>
            <person name="Gemmell N.J."/>
            <person name="Buschiazzo E."/>
            <person name="Vargas Jentzsch I.M."/>
            <person name="Merkel A."/>
            <person name="Schmitz J."/>
            <person name="Zemann A."/>
            <person name="Churakov G."/>
            <person name="Kriegs J.O."/>
            <person name="Brosius J."/>
            <person name="Murchison E.P."/>
            <person name="Sachidanandam R."/>
            <person name="Smith C."/>
            <person name="Hannon G.J."/>
            <person name="Tsend-Ayush E."/>
            <person name="McMillan D."/>
            <person name="Attenborough R."/>
            <person name="Rens W."/>
            <person name="Ferguson-Smith M."/>
            <person name="Lefevre C.M."/>
            <person name="Sharp J.A."/>
            <person name="Nicholas K.R."/>
            <person name="Ray D.A."/>
            <person name="Kube M."/>
            <person name="Reinhardt R."/>
            <person name="Pringle T.H."/>
            <person name="Taylor J."/>
            <person name="Jones R.C."/>
            <person name="Nixon B."/>
            <person name="Dacheux J.L."/>
            <person name="Niwa H."/>
            <person name="Sekita Y."/>
            <person name="Huang X."/>
            <person name="Stark A."/>
            <person name="Kheradpour P."/>
            <person name="Kellis M."/>
            <person name="Flicek P."/>
            <person name="Chen Y."/>
            <person name="Webber C."/>
            <person name="Hardison R."/>
            <person name="Nelson J."/>
            <person name="Hallsworth-Pepin K."/>
            <person name="Delehaunty K."/>
            <person name="Markovic C."/>
            <person name="Minx P."/>
            <person name="Feng Y."/>
            <person name="Kremitzki C."/>
            <person name="Mitreva M."/>
            <person name="Glasscock J."/>
            <person name="Wylie T."/>
            <person name="Wohldmann P."/>
            <person name="Thiru P."/>
            <person name="Nhan M.N."/>
            <person name="Pohl C.S."/>
            <person name="Smith S.M."/>
            <person name="Hou S."/>
            <person name="Nefedov M."/>
            <person name="de Jong P.J."/>
            <person name="Renfree M.B."/>
            <person name="Mardis E.R."/>
            <person name="Wilson R.K."/>
        </authorList>
    </citation>
    <scope>NUCLEOTIDE SEQUENCE [LARGE SCALE GENOMIC DNA]</scope>
    <source>
        <strain evidence="14 15">Glennie</strain>
    </source>
</reference>
<dbReference type="InterPro" id="IPR013164">
    <property type="entry name" value="Cadherin_N"/>
</dbReference>
<keyword evidence="8 12" id="KW-1133">Transmembrane helix</keyword>
<evidence type="ECO:0000256" key="10">
    <source>
        <dbReference type="ARBA" id="ARBA00023180"/>
    </source>
</evidence>
<dbReference type="InterPro" id="IPR020894">
    <property type="entry name" value="Cadherin_CS"/>
</dbReference>
<evidence type="ECO:0000256" key="3">
    <source>
        <dbReference type="ARBA" id="ARBA00022692"/>
    </source>
</evidence>
<sequence>MLRTPLFSETEAGGTGSLCQWSWESVCFFSKGCEQHIGETEKSKNNKRFTRNPISIRKFSIHRHKGAFAAGTMVAQGETIWRIRQVVFLIIFLNAPEVESDSVRYSVLEETESGSFVANVAKDLGLDIGNLSSRKARIVSKKDKQYFHLNRKTGDLLIKEKLDREDLCGQREPCIMHFQILLENPFELYPADITIGDINDHSPVFLDKEIILNILENSPVGTEFPMESAQDLDVGSNCLQKYTISPNSYFHINTRSRNDGRKFPELVLDKALDREREAEVHLTITALDGGSPPRFGTAEVHVLVVDINDNAPEFTQMMYEVQIPENSPVGSLVSTVTANDFDAGINGEVSYTFFRASEAIRKTFQINPISGEIKIIGQLDFEENQSYEVDIQAKDGGGLSGKTTVLVQVIDMNDNTPEITMSSVTSPIPENSPETVVAVFSIRDQDSGENGKMVCTIQDDLPFVLKPKLENFYTLVTDRALDRESQSEYNITITVMDLGSPSLKTEQNITVLISDVNDNPPVFNQTFYTLYVRENNSPALHIGKVHAIDRDSGENARVSYTLLSPENGDLPLPSYISINSDNGNLYALRSMDYEAIREFHFAVRAVDSGSPALSSQAMVRVGVLDDNDNSPFVLYPLQNGTSPCNDLVPRWAEAGYLVTKVVAVDADSAQNSWLSFQLLKATDPGLFSVWPHNGEIRTSRLITDRDSIKQKLVVLVKDHGDPPLSTAATLHVLLVDGFSEPYLRIPEIPMDNESENSITVYLVIALASISFLFLFSLIAFIVVRLWSRRRHAADAASLGPDGHFPGHLVDVNGTGTLSHSYRYEVCLTTGSGNSEFKFLKPVIPSLPAQAAINNQEENSSFRNSFGFN</sequence>
<dbReference type="PROSITE" id="PS50268">
    <property type="entry name" value="CADHERIN_2"/>
    <property type="match status" value="6"/>
</dbReference>
<dbReference type="GeneID" id="100075989"/>
<dbReference type="InterPro" id="IPR050174">
    <property type="entry name" value="Protocadherin/Cadherin-CA"/>
</dbReference>
<accession>A0A6I8PB79</accession>
<dbReference type="FunFam" id="2.60.40.60:FF:000018">
    <property type="entry name" value="Protocadherin gamma c3"/>
    <property type="match status" value="1"/>
</dbReference>
<dbReference type="Pfam" id="PF08266">
    <property type="entry name" value="Cadherin_2"/>
    <property type="match status" value="1"/>
</dbReference>
<evidence type="ECO:0000256" key="12">
    <source>
        <dbReference type="SAM" id="Phobius"/>
    </source>
</evidence>
<dbReference type="FunCoup" id="A0A6I8PB79">
    <property type="interactions" value="343"/>
</dbReference>
<keyword evidence="2" id="KW-1003">Cell membrane</keyword>
<dbReference type="SMART" id="SM00112">
    <property type="entry name" value="CA"/>
    <property type="match status" value="6"/>
</dbReference>
<evidence type="ECO:0000313" key="15">
    <source>
        <dbReference type="Proteomes" id="UP000002279"/>
    </source>
</evidence>
<feature type="domain" description="Cadherin" evidence="13">
    <location>
        <begin position="206"/>
        <end position="314"/>
    </location>
</feature>
<feature type="transmembrane region" description="Helical" evidence="12">
    <location>
        <begin position="758"/>
        <end position="783"/>
    </location>
</feature>
<dbReference type="SUPFAM" id="SSF49313">
    <property type="entry name" value="Cadherin-like"/>
    <property type="match status" value="6"/>
</dbReference>
<keyword evidence="6 11" id="KW-0106">Calcium</keyword>
<evidence type="ECO:0000256" key="7">
    <source>
        <dbReference type="ARBA" id="ARBA00022889"/>
    </source>
</evidence>
<dbReference type="FunFam" id="2.60.40.60:FF:000004">
    <property type="entry name" value="Protocadherin 1 gamma 2"/>
    <property type="match status" value="1"/>
</dbReference>
<dbReference type="FunFam" id="2.60.40.60:FF:000309">
    <property type="entry name" value="Protocadherin beta-8"/>
    <property type="match status" value="1"/>
</dbReference>
<dbReference type="PRINTS" id="PR00205">
    <property type="entry name" value="CADHERIN"/>
</dbReference>
<proteinExistence type="predicted"/>
<reference evidence="14" key="2">
    <citation type="submission" date="2025-08" db="UniProtKB">
        <authorList>
            <consortium name="Ensembl"/>
        </authorList>
    </citation>
    <scope>IDENTIFICATION</scope>
    <source>
        <strain evidence="14">Glennie</strain>
    </source>
</reference>
<gene>
    <name evidence="14" type="primary">LOC100075989</name>
</gene>
<evidence type="ECO:0000256" key="11">
    <source>
        <dbReference type="PROSITE-ProRule" id="PRU00043"/>
    </source>
</evidence>
<keyword evidence="9 12" id="KW-0472">Membrane</keyword>
<evidence type="ECO:0000256" key="9">
    <source>
        <dbReference type="ARBA" id="ARBA00023136"/>
    </source>
</evidence>
<dbReference type="InterPro" id="IPR015919">
    <property type="entry name" value="Cadherin-like_sf"/>
</dbReference>
<evidence type="ECO:0000259" key="13">
    <source>
        <dbReference type="PROSITE" id="PS50268"/>
    </source>
</evidence>
<feature type="domain" description="Cadherin" evidence="13">
    <location>
        <begin position="315"/>
        <end position="419"/>
    </location>
</feature>
<dbReference type="Ensembl" id="ENSOANT00000057908.1">
    <property type="protein sequence ID" value="ENSOANP00000049487.1"/>
    <property type="gene ID" value="ENSOANG00000050372.1"/>
</dbReference>
<dbReference type="PANTHER" id="PTHR24028:SF318">
    <property type="entry name" value="PROTOCADHERIN BETA-13"/>
    <property type="match status" value="1"/>
</dbReference>
<dbReference type="Bgee" id="ENSOANG00000050372">
    <property type="expression patterns" value="Expressed in cerebellum and 6 other cell types or tissues"/>
</dbReference>
<dbReference type="Pfam" id="PF00028">
    <property type="entry name" value="Cadherin"/>
    <property type="match status" value="5"/>
</dbReference>
<dbReference type="AlphaFoldDB" id="A0A6I8PB79"/>
<keyword evidence="5" id="KW-0677">Repeat</keyword>
<feature type="domain" description="Cadherin" evidence="13">
    <location>
        <begin position="648"/>
        <end position="748"/>
    </location>
</feature>
<keyword evidence="7" id="KW-0130">Cell adhesion</keyword>
<name>A0A6I8PB79_ORNAN</name>
<dbReference type="GO" id="GO:0050839">
    <property type="term" value="F:cell adhesion molecule binding"/>
    <property type="evidence" value="ECO:0000318"/>
    <property type="project" value="GO_Central"/>
</dbReference>
<dbReference type="OMA" id="GWEPRRY"/>
<protein>
    <recommendedName>
        <fullName evidence="13">Cadherin domain-containing protein</fullName>
    </recommendedName>
</protein>
<feature type="domain" description="Cadherin" evidence="13">
    <location>
        <begin position="420"/>
        <end position="523"/>
    </location>
</feature>
<evidence type="ECO:0000256" key="6">
    <source>
        <dbReference type="ARBA" id="ARBA00022837"/>
    </source>
</evidence>
<keyword evidence="10" id="KW-0325">Glycoprotein</keyword>
<feature type="domain" description="Cadherin" evidence="13">
    <location>
        <begin position="524"/>
        <end position="633"/>
    </location>
</feature>
<dbReference type="FunFam" id="2.60.40.60:FF:000002">
    <property type="entry name" value="Protocadherin alpha 2"/>
    <property type="match status" value="1"/>
</dbReference>
<reference evidence="14" key="3">
    <citation type="submission" date="2025-09" db="UniProtKB">
        <authorList>
            <consortium name="Ensembl"/>
        </authorList>
    </citation>
    <scope>IDENTIFICATION</scope>
    <source>
        <strain evidence="14">Glennie</strain>
    </source>
</reference>
<keyword evidence="3 12" id="KW-0812">Transmembrane</keyword>
<dbReference type="GO" id="GO:0007155">
    <property type="term" value="P:cell adhesion"/>
    <property type="evidence" value="ECO:0000318"/>
    <property type="project" value="GO_Central"/>
</dbReference>
<dbReference type="GO" id="GO:0007156">
    <property type="term" value="P:homophilic cell adhesion via plasma membrane adhesion molecules"/>
    <property type="evidence" value="ECO:0007669"/>
    <property type="project" value="InterPro"/>
</dbReference>
<organism evidence="14 15">
    <name type="scientific">Ornithorhynchus anatinus</name>
    <name type="common">Duckbill platypus</name>
    <dbReference type="NCBI Taxonomy" id="9258"/>
    <lineage>
        <taxon>Eukaryota</taxon>
        <taxon>Metazoa</taxon>
        <taxon>Chordata</taxon>
        <taxon>Craniata</taxon>
        <taxon>Vertebrata</taxon>
        <taxon>Euteleostomi</taxon>
        <taxon>Mammalia</taxon>
        <taxon>Monotremata</taxon>
        <taxon>Ornithorhynchidae</taxon>
        <taxon>Ornithorhynchus</taxon>
    </lineage>
</organism>
<dbReference type="FunFam" id="2.60.40.60:FF:000006">
    <property type="entry name" value="Protocadherin alpha 2"/>
    <property type="match status" value="1"/>
</dbReference>
<dbReference type="RefSeq" id="XP_028909150.1">
    <property type="nucleotide sequence ID" value="XM_029053317.2"/>
</dbReference>
<dbReference type="InterPro" id="IPR032455">
    <property type="entry name" value="Cadherin_C"/>
</dbReference>
<evidence type="ECO:0000256" key="4">
    <source>
        <dbReference type="ARBA" id="ARBA00022729"/>
    </source>
</evidence>
<evidence type="ECO:0000313" key="14">
    <source>
        <dbReference type="Ensembl" id="ENSOANP00000049487.1"/>
    </source>
</evidence>
<evidence type="ECO:0000256" key="2">
    <source>
        <dbReference type="ARBA" id="ARBA00022475"/>
    </source>
</evidence>